<evidence type="ECO:0000313" key="2">
    <source>
        <dbReference type="Proteomes" id="UP000245626"/>
    </source>
</evidence>
<gene>
    <name evidence="1" type="ORF">IE53DRAFT_389023</name>
</gene>
<name>A0ACD0NSP1_9BASI</name>
<evidence type="ECO:0000313" key="1">
    <source>
        <dbReference type="EMBL" id="PWN48774.1"/>
    </source>
</evidence>
<reference evidence="1 2" key="1">
    <citation type="journal article" date="2018" name="Mol. Biol. Evol.">
        <title>Broad Genomic Sampling Reveals a Smut Pathogenic Ancestry of the Fungal Clade Ustilaginomycotina.</title>
        <authorList>
            <person name="Kijpornyongpan T."/>
            <person name="Mondo S.J."/>
            <person name="Barry K."/>
            <person name="Sandor L."/>
            <person name="Lee J."/>
            <person name="Lipzen A."/>
            <person name="Pangilinan J."/>
            <person name="LaButti K."/>
            <person name="Hainaut M."/>
            <person name="Henrissat B."/>
            <person name="Grigoriev I.V."/>
            <person name="Spatafora J.W."/>
            <person name="Aime M.C."/>
        </authorList>
    </citation>
    <scope>NUCLEOTIDE SEQUENCE [LARGE SCALE GENOMIC DNA]</scope>
    <source>
        <strain evidence="1 2">SA 807</strain>
    </source>
</reference>
<dbReference type="EMBL" id="KZ820145">
    <property type="protein sequence ID" value="PWN48774.1"/>
    <property type="molecule type" value="Genomic_DNA"/>
</dbReference>
<dbReference type="Proteomes" id="UP000245626">
    <property type="component" value="Unassembled WGS sequence"/>
</dbReference>
<sequence>MKFAFSTILVSTLAALAIAAPLEGEPASAQLSKRRGRSLNCSDSTHHCIFVEGEYDRVKNYDATDGQGTYLFSSEAQAQVVPKQGAVINVAFGSSHSSAAFGSGSPRKGSAYFSSQPKRVLSSSSSSNLITSDEAGDDLHVSF</sequence>
<organism evidence="1 2">
    <name type="scientific">Violaceomyces palustris</name>
    <dbReference type="NCBI Taxonomy" id="1673888"/>
    <lineage>
        <taxon>Eukaryota</taxon>
        <taxon>Fungi</taxon>
        <taxon>Dikarya</taxon>
        <taxon>Basidiomycota</taxon>
        <taxon>Ustilaginomycotina</taxon>
        <taxon>Ustilaginomycetes</taxon>
        <taxon>Violaceomycetales</taxon>
        <taxon>Violaceomycetaceae</taxon>
        <taxon>Violaceomyces</taxon>
    </lineage>
</organism>
<keyword evidence="2" id="KW-1185">Reference proteome</keyword>
<accession>A0ACD0NSP1</accession>
<proteinExistence type="predicted"/>
<protein>
    <submittedName>
        <fullName evidence="1">Uncharacterized protein</fullName>
    </submittedName>
</protein>